<evidence type="ECO:0000256" key="3">
    <source>
        <dbReference type="ARBA" id="ARBA00022475"/>
    </source>
</evidence>
<evidence type="ECO:0000256" key="1">
    <source>
        <dbReference type="ARBA" id="ARBA00004651"/>
    </source>
</evidence>
<feature type="transmembrane region" description="Helical" evidence="9">
    <location>
        <begin position="106"/>
        <end position="128"/>
    </location>
</feature>
<dbReference type="Gene3D" id="1.20.1250.20">
    <property type="entry name" value="MFS general substrate transporter like domains"/>
    <property type="match status" value="1"/>
</dbReference>
<keyword evidence="6 9" id="KW-0472">Membrane</keyword>
<evidence type="ECO:0000313" key="11">
    <source>
        <dbReference type="EMBL" id="MBB0230119.1"/>
    </source>
</evidence>
<dbReference type="InterPro" id="IPR036259">
    <property type="entry name" value="MFS_trans_sf"/>
</dbReference>
<evidence type="ECO:0000256" key="7">
    <source>
        <dbReference type="ARBA" id="ARBA00023251"/>
    </source>
</evidence>
<proteinExistence type="predicted"/>
<dbReference type="SUPFAM" id="SSF103473">
    <property type="entry name" value="MFS general substrate transporter"/>
    <property type="match status" value="1"/>
</dbReference>
<keyword evidence="2" id="KW-0813">Transport</keyword>
<sequence>MTDPAPLRAGAREWVGLAVLVLPTMLIAIDMSVLHLAVPEITANLRPTGSQVLWITDIYPFMIAGFLVTMGALGDRVGRRRLLLIGAACFGAASALAAYSDTATTLIAARALLGIAGATLMPSTLSLIRNMFPAEDQRKRAISIWMAGFIGGAAAGPLVGGVLLEHFWWGSVLLIGVPIMLLLLVTGPFLLPEYRDPNAGSIDLPSAVMATVVLVGVTYAFKDFAENGPGWKPLLVLVAALALGTRFIARQRSLTNPLVDPGLFSSRTFGVSLTLLMTSSVVMMGIMFFVTLHLQMVMGFTPLTTALWMLPITMAMIVGTMTAPTLAKRISTPILMAGGLSLGVVALLVLTRVESVSSPLLLVACVVILAVGMGPASMLSTDMVVSSAPKERAGSASALSETGTELGAAVGLALIGSLGFAVYRARLSETMPAEVPTDVAVTANDTLGAALEEARHLPGDVGENLLTAARDAFTSGLHAGALLSAALLTLSVLLILTVLRKASPGTGDAPDPAPVTAREKGAAGNPAGA</sequence>
<dbReference type="Proteomes" id="UP000530234">
    <property type="component" value="Unassembled WGS sequence"/>
</dbReference>
<feature type="transmembrane region" description="Helical" evidence="9">
    <location>
        <begin position="479"/>
        <end position="499"/>
    </location>
</feature>
<feature type="transmembrane region" description="Helical" evidence="9">
    <location>
        <begin position="202"/>
        <end position="221"/>
    </location>
</feature>
<name>A0A7W3T386_9ACTN</name>
<gene>
    <name evidence="11" type="ORF">FOE67_11465</name>
</gene>
<feature type="transmembrane region" description="Helical" evidence="9">
    <location>
        <begin position="14"/>
        <end position="38"/>
    </location>
</feature>
<evidence type="ECO:0000256" key="2">
    <source>
        <dbReference type="ARBA" id="ARBA00022448"/>
    </source>
</evidence>
<organism evidence="11 12">
    <name type="scientific">Streptomyces calidiresistens</name>
    <dbReference type="NCBI Taxonomy" id="1485586"/>
    <lineage>
        <taxon>Bacteria</taxon>
        <taxon>Bacillati</taxon>
        <taxon>Actinomycetota</taxon>
        <taxon>Actinomycetes</taxon>
        <taxon>Kitasatosporales</taxon>
        <taxon>Streptomycetaceae</taxon>
        <taxon>Streptomyces</taxon>
    </lineage>
</organism>
<comment type="caution">
    <text evidence="11">The sequence shown here is derived from an EMBL/GenBank/DDBJ whole genome shotgun (WGS) entry which is preliminary data.</text>
</comment>
<feature type="domain" description="Major facilitator superfamily (MFS) profile" evidence="10">
    <location>
        <begin position="16"/>
        <end position="503"/>
    </location>
</feature>
<feature type="transmembrane region" description="Helical" evidence="9">
    <location>
        <begin position="406"/>
        <end position="423"/>
    </location>
</feature>
<evidence type="ECO:0000256" key="6">
    <source>
        <dbReference type="ARBA" id="ARBA00023136"/>
    </source>
</evidence>
<dbReference type="AlphaFoldDB" id="A0A7W3T386"/>
<feature type="transmembrane region" description="Helical" evidence="9">
    <location>
        <begin position="58"/>
        <end position="75"/>
    </location>
</feature>
<feature type="transmembrane region" description="Helical" evidence="9">
    <location>
        <begin position="82"/>
        <end position="100"/>
    </location>
</feature>
<feature type="transmembrane region" description="Helical" evidence="9">
    <location>
        <begin position="359"/>
        <end position="385"/>
    </location>
</feature>
<dbReference type="PANTHER" id="PTHR42718:SF47">
    <property type="entry name" value="METHYL VIOLOGEN RESISTANCE PROTEIN SMVA"/>
    <property type="match status" value="1"/>
</dbReference>
<keyword evidence="4 9" id="KW-0812">Transmembrane</keyword>
<dbReference type="EMBL" id="VKHS01000223">
    <property type="protein sequence ID" value="MBB0230119.1"/>
    <property type="molecule type" value="Genomic_DNA"/>
</dbReference>
<dbReference type="GO" id="GO:0005886">
    <property type="term" value="C:plasma membrane"/>
    <property type="evidence" value="ECO:0007669"/>
    <property type="project" value="UniProtKB-SubCell"/>
</dbReference>
<feature type="transmembrane region" description="Helical" evidence="9">
    <location>
        <begin position="269"/>
        <end position="294"/>
    </location>
</feature>
<evidence type="ECO:0000256" key="8">
    <source>
        <dbReference type="SAM" id="MobiDB-lite"/>
    </source>
</evidence>
<feature type="region of interest" description="Disordered" evidence="8">
    <location>
        <begin position="505"/>
        <end position="529"/>
    </location>
</feature>
<evidence type="ECO:0000313" key="12">
    <source>
        <dbReference type="Proteomes" id="UP000530234"/>
    </source>
</evidence>
<comment type="subcellular location">
    <subcellularLocation>
        <location evidence="1">Cell membrane</location>
        <topology evidence="1">Multi-pass membrane protein</topology>
    </subcellularLocation>
</comment>
<dbReference type="InterPro" id="IPR011701">
    <property type="entry name" value="MFS"/>
</dbReference>
<feature type="transmembrane region" description="Helical" evidence="9">
    <location>
        <begin position="140"/>
        <end position="160"/>
    </location>
</feature>
<keyword evidence="5 9" id="KW-1133">Transmembrane helix</keyword>
<keyword evidence="12" id="KW-1185">Reference proteome</keyword>
<reference evidence="12" key="1">
    <citation type="submission" date="2019-10" db="EMBL/GenBank/DDBJ databases">
        <title>Streptomyces sp. nov., a novel actinobacterium isolated from alkaline environment.</title>
        <authorList>
            <person name="Golinska P."/>
        </authorList>
    </citation>
    <scope>NUCLEOTIDE SEQUENCE [LARGE SCALE GENOMIC DNA]</scope>
    <source>
        <strain evidence="12">DSM 42108</strain>
    </source>
</reference>
<protein>
    <submittedName>
        <fullName evidence="11">MFS transporter</fullName>
    </submittedName>
</protein>
<evidence type="ECO:0000256" key="9">
    <source>
        <dbReference type="SAM" id="Phobius"/>
    </source>
</evidence>
<evidence type="ECO:0000256" key="4">
    <source>
        <dbReference type="ARBA" id="ARBA00022692"/>
    </source>
</evidence>
<dbReference type="GO" id="GO:0046677">
    <property type="term" value="P:response to antibiotic"/>
    <property type="evidence" value="ECO:0007669"/>
    <property type="project" value="UniProtKB-KW"/>
</dbReference>
<dbReference type="CDD" id="cd17321">
    <property type="entry name" value="MFS_MMR_MDR_like"/>
    <property type="match status" value="1"/>
</dbReference>
<feature type="transmembrane region" description="Helical" evidence="9">
    <location>
        <begin position="166"/>
        <end position="190"/>
    </location>
</feature>
<keyword evidence="7" id="KW-0046">Antibiotic resistance</keyword>
<feature type="transmembrane region" description="Helical" evidence="9">
    <location>
        <begin position="233"/>
        <end position="249"/>
    </location>
</feature>
<dbReference type="InterPro" id="IPR020846">
    <property type="entry name" value="MFS_dom"/>
</dbReference>
<dbReference type="GO" id="GO:0022857">
    <property type="term" value="F:transmembrane transporter activity"/>
    <property type="evidence" value="ECO:0007669"/>
    <property type="project" value="InterPro"/>
</dbReference>
<dbReference type="PROSITE" id="PS50850">
    <property type="entry name" value="MFS"/>
    <property type="match status" value="1"/>
</dbReference>
<dbReference type="RefSeq" id="WP_182663277.1">
    <property type="nucleotide sequence ID" value="NZ_VKHS01000223.1"/>
</dbReference>
<feature type="transmembrane region" description="Helical" evidence="9">
    <location>
        <begin position="306"/>
        <end position="327"/>
    </location>
</feature>
<evidence type="ECO:0000259" key="10">
    <source>
        <dbReference type="PROSITE" id="PS50850"/>
    </source>
</evidence>
<dbReference type="PANTHER" id="PTHR42718">
    <property type="entry name" value="MAJOR FACILITATOR SUPERFAMILY MULTIDRUG TRANSPORTER MFSC"/>
    <property type="match status" value="1"/>
</dbReference>
<evidence type="ECO:0000256" key="5">
    <source>
        <dbReference type="ARBA" id="ARBA00022989"/>
    </source>
</evidence>
<accession>A0A7W3T386</accession>
<dbReference type="Gene3D" id="1.20.1720.10">
    <property type="entry name" value="Multidrug resistance protein D"/>
    <property type="match status" value="1"/>
</dbReference>
<keyword evidence="3" id="KW-1003">Cell membrane</keyword>
<dbReference type="Pfam" id="PF07690">
    <property type="entry name" value="MFS_1"/>
    <property type="match status" value="1"/>
</dbReference>
<feature type="transmembrane region" description="Helical" evidence="9">
    <location>
        <begin position="334"/>
        <end position="353"/>
    </location>
</feature>